<dbReference type="SUPFAM" id="SSF117074">
    <property type="entry name" value="Hypothetical protein PA1324"/>
    <property type="match status" value="1"/>
</dbReference>
<comment type="subcellular location">
    <subcellularLocation>
        <location evidence="1">Secreted</location>
    </subcellularLocation>
</comment>
<name>A0ABS3JR88_9BACT</name>
<gene>
    <name evidence="6" type="ORF">J2I46_28265</name>
</gene>
<reference evidence="6 7" key="1">
    <citation type="submission" date="2021-03" db="EMBL/GenBank/DDBJ databases">
        <title>Fibrella sp. HMF5405 genome sequencing and assembly.</title>
        <authorList>
            <person name="Kang H."/>
            <person name="Kim H."/>
            <person name="Bae S."/>
            <person name="Joh K."/>
        </authorList>
    </citation>
    <scope>NUCLEOTIDE SEQUENCE [LARGE SCALE GENOMIC DNA]</scope>
    <source>
        <strain evidence="6 7">HMF5405</strain>
    </source>
</reference>
<feature type="non-terminal residue" evidence="6">
    <location>
        <position position="1175"/>
    </location>
</feature>
<dbReference type="SUPFAM" id="SSF63825">
    <property type="entry name" value="YWTD domain"/>
    <property type="match status" value="1"/>
</dbReference>
<keyword evidence="2" id="KW-0964">Secreted</keyword>
<proteinExistence type="predicted"/>
<feature type="signal peptide" evidence="4">
    <location>
        <begin position="1"/>
        <end position="26"/>
    </location>
</feature>
<evidence type="ECO:0000256" key="3">
    <source>
        <dbReference type="ARBA" id="ARBA00022729"/>
    </source>
</evidence>
<comment type="caution">
    <text evidence="6">The sequence shown here is derived from an EMBL/GenBank/DDBJ whole genome shotgun (WGS) entry which is preliminary data.</text>
</comment>
<evidence type="ECO:0000256" key="1">
    <source>
        <dbReference type="ARBA" id="ARBA00004613"/>
    </source>
</evidence>
<dbReference type="InterPro" id="IPR013783">
    <property type="entry name" value="Ig-like_fold"/>
</dbReference>
<evidence type="ECO:0000259" key="5">
    <source>
        <dbReference type="Pfam" id="PF17210"/>
    </source>
</evidence>
<dbReference type="InterPro" id="IPR033764">
    <property type="entry name" value="Sdr_B"/>
</dbReference>
<evidence type="ECO:0000313" key="6">
    <source>
        <dbReference type="EMBL" id="MBO0952511.1"/>
    </source>
</evidence>
<organism evidence="6 7">
    <name type="scientific">Fibrella forsythiae</name>
    <dbReference type="NCBI Taxonomy" id="2817061"/>
    <lineage>
        <taxon>Bacteria</taxon>
        <taxon>Pseudomonadati</taxon>
        <taxon>Bacteroidota</taxon>
        <taxon>Cytophagia</taxon>
        <taxon>Cytophagales</taxon>
        <taxon>Spirosomataceae</taxon>
        <taxon>Fibrella</taxon>
    </lineage>
</organism>
<sequence>MASFLVKALYPTLLGVLLLLSTSVQAQISGTVFRDFNANGTFDTAPASTTFTELGLAGVEVRVYNAAGANVTNGTVQTTGITGAYTVTPTGTGPFRVEFTIPTSLSVYNSGPSGTLATSSGSSVQFVSTGTATVNFGVNYPRDYCQANPDVVVPCFVSGNPLATGSDVAAAESIVITPYTSVSVTPAMATDLGSAAQVGSVWGSAYQRSSGKLFSAAFLKRHVGLGPLGLGGIYVTTNVSFTATAPTSASYANLATLGLNLGATALGTRTLPSSGTVSSADPNSFSLVGKAGLGGMAFSDDETKLYVIDLSGRQLVVLNVGSPAKASLTAADVQTVALPATAVCTNGTARPFGITVYQGKVYVGVVCTGEAAAGVAANLQANVYALDVATQTFSTTPVLTFPLTYPKGLVHASYPNLGSTWNPWSDSFAEFNINATNTGTGTNNLAVRAALPQPILSAISFADNGDMIVGFMDRGGHQLGYRQRSPTDTGPTATSIYSGYVGGDILRARLNGTTWTLENNGSVTSTALGTLTTAGASTSQGPGNGEFYFTEEYNNATTHQETSQGGTAVVPGTNQVVTTVMDPLTVFSGGFSWFNNTTGDDDKRYQIYVAPTGTAAPTSGKANGLGGVTPVCYPAPVQIGNRVWRDTNDNGIQDPGEPVMAGVQVILRGPNNFSATATTNANGNYYFTNAAGTNVSGFTYGLALTSGSSYTLSFPTNVSATTISTKPLSATGTNATRIDSDADAAGRIVFTLGQAGVNNLSFDVGFVSCFTAVTTASSNAVCLGQPVVLTTQVTPAGSYTYAVTGPAGTTITGGTTGTATVSNLASGVNNFTVTISSGPNCVTTNVVSITATAASLLGLTASTSAICVGQAVTLSTSLGGLVPLGSVVVNTVGALGLLTPVTSNILSPTATTTFLAQVPILGGLVSSCPITVIVNQPPALTAVSTSLCVGSPLNLTSVLAQNNILTGLTNTLLGVGTIPTNLTVGAGVNLFNVLSTNASGCTAVTPVTITGVAAPALSPLNLSVCVGTNLDLTSLSGLTGLTNVFRLGNTLGLGTLLSTPTSVSIGAGVNLFNVVSTNPFGCTAATPISVTGVPGPTVSPIALSVCVGTNLNLTSFTGLTGLTNVFRTGSALGLGTLLGTPTSVSIGAGVNLFNVVSTNPLGCTTATPISVTGVN</sequence>
<feature type="domain" description="SD-repeat containing protein B" evidence="5">
    <location>
        <begin position="638"/>
        <end position="765"/>
    </location>
</feature>
<keyword evidence="3 4" id="KW-0732">Signal</keyword>
<dbReference type="Pfam" id="PF17210">
    <property type="entry name" value="SdrD_B"/>
    <property type="match status" value="1"/>
</dbReference>
<evidence type="ECO:0000313" key="7">
    <source>
        <dbReference type="Proteomes" id="UP000664628"/>
    </source>
</evidence>
<dbReference type="Proteomes" id="UP000664628">
    <property type="component" value="Unassembled WGS sequence"/>
</dbReference>
<feature type="chain" id="PRO_5046076570" description="SD-repeat containing protein B domain-containing protein" evidence="4">
    <location>
        <begin position="27"/>
        <end position="1175"/>
    </location>
</feature>
<evidence type="ECO:0000256" key="2">
    <source>
        <dbReference type="ARBA" id="ARBA00022525"/>
    </source>
</evidence>
<dbReference type="EMBL" id="JAFMYW010000011">
    <property type="protein sequence ID" value="MBO0952511.1"/>
    <property type="molecule type" value="Genomic_DNA"/>
</dbReference>
<accession>A0ABS3JR88</accession>
<protein>
    <recommendedName>
        <fullName evidence="5">SD-repeat containing protein B domain-containing protein</fullName>
    </recommendedName>
</protein>
<dbReference type="RefSeq" id="WP_207332453.1">
    <property type="nucleotide sequence ID" value="NZ_JAFMYW010000011.1"/>
</dbReference>
<dbReference type="Gene3D" id="2.60.40.10">
    <property type="entry name" value="Immunoglobulins"/>
    <property type="match status" value="2"/>
</dbReference>
<evidence type="ECO:0000256" key="4">
    <source>
        <dbReference type="SAM" id="SignalP"/>
    </source>
</evidence>
<keyword evidence="7" id="KW-1185">Reference proteome</keyword>